<keyword evidence="2" id="KW-1185">Reference proteome</keyword>
<organism evidence="1 2">
    <name type="scientific">Trichonephila clavata</name>
    <name type="common">Joro spider</name>
    <name type="synonym">Nephila clavata</name>
    <dbReference type="NCBI Taxonomy" id="2740835"/>
    <lineage>
        <taxon>Eukaryota</taxon>
        <taxon>Metazoa</taxon>
        <taxon>Ecdysozoa</taxon>
        <taxon>Arthropoda</taxon>
        <taxon>Chelicerata</taxon>
        <taxon>Arachnida</taxon>
        <taxon>Araneae</taxon>
        <taxon>Araneomorphae</taxon>
        <taxon>Entelegynae</taxon>
        <taxon>Araneoidea</taxon>
        <taxon>Nephilidae</taxon>
        <taxon>Trichonephila</taxon>
    </lineage>
</organism>
<comment type="caution">
    <text evidence="1">The sequence shown here is derived from an EMBL/GenBank/DDBJ whole genome shotgun (WGS) entry which is preliminary data.</text>
</comment>
<protein>
    <submittedName>
        <fullName evidence="1">Uncharacterized protein</fullName>
    </submittedName>
</protein>
<gene>
    <name evidence="1" type="ORF">TNCT_556831</name>
</gene>
<evidence type="ECO:0000313" key="2">
    <source>
        <dbReference type="Proteomes" id="UP000887116"/>
    </source>
</evidence>
<dbReference type="AlphaFoldDB" id="A0A8X6H290"/>
<evidence type="ECO:0000313" key="1">
    <source>
        <dbReference type="EMBL" id="GFQ65702.1"/>
    </source>
</evidence>
<accession>A0A8X6H290</accession>
<reference evidence="1" key="1">
    <citation type="submission" date="2020-07" db="EMBL/GenBank/DDBJ databases">
        <title>Multicomponent nature underlies the extraordinary mechanical properties of spider dragline silk.</title>
        <authorList>
            <person name="Kono N."/>
            <person name="Nakamura H."/>
            <person name="Mori M."/>
            <person name="Yoshida Y."/>
            <person name="Ohtoshi R."/>
            <person name="Malay A.D."/>
            <person name="Moran D.A.P."/>
            <person name="Tomita M."/>
            <person name="Numata K."/>
            <person name="Arakawa K."/>
        </authorList>
    </citation>
    <scope>NUCLEOTIDE SEQUENCE</scope>
</reference>
<proteinExistence type="predicted"/>
<dbReference type="EMBL" id="BMAO01030096">
    <property type="protein sequence ID" value="GFQ65702.1"/>
    <property type="molecule type" value="Genomic_DNA"/>
</dbReference>
<sequence>MNDSHGDTRRKLIGSDADNQCCLDGCTNQFERDNSGTLYESSEFLHVVHCLKSVTSSSGKVLLINVNGFSFVDFNERRNHRQSYTSYLCPNGLLTNVVVKHTLAAA</sequence>
<dbReference type="Proteomes" id="UP000887116">
    <property type="component" value="Unassembled WGS sequence"/>
</dbReference>
<name>A0A8X6H290_TRICU</name>